<dbReference type="OrthoDB" id="3792203at2759"/>
<organism evidence="1 2">
    <name type="scientific">Paraphoma chrysanthemicola</name>
    <dbReference type="NCBI Taxonomy" id="798071"/>
    <lineage>
        <taxon>Eukaryota</taxon>
        <taxon>Fungi</taxon>
        <taxon>Dikarya</taxon>
        <taxon>Ascomycota</taxon>
        <taxon>Pezizomycotina</taxon>
        <taxon>Dothideomycetes</taxon>
        <taxon>Pleosporomycetidae</taxon>
        <taxon>Pleosporales</taxon>
        <taxon>Pleosporineae</taxon>
        <taxon>Phaeosphaeriaceae</taxon>
        <taxon>Paraphoma</taxon>
    </lineage>
</organism>
<proteinExistence type="predicted"/>
<evidence type="ECO:0008006" key="3">
    <source>
        <dbReference type="Google" id="ProtNLM"/>
    </source>
</evidence>
<gene>
    <name evidence="1" type="ORF">FB567DRAFT_540970</name>
</gene>
<protein>
    <recommendedName>
        <fullName evidence="3">F-box domain-containing protein</fullName>
    </recommendedName>
</protein>
<keyword evidence="2" id="KW-1185">Reference proteome</keyword>
<dbReference type="AlphaFoldDB" id="A0A8K0QU30"/>
<reference evidence="1" key="1">
    <citation type="journal article" date="2021" name="Nat. Commun.">
        <title>Genetic determinants of endophytism in the Arabidopsis root mycobiome.</title>
        <authorList>
            <person name="Mesny F."/>
            <person name="Miyauchi S."/>
            <person name="Thiergart T."/>
            <person name="Pickel B."/>
            <person name="Atanasova L."/>
            <person name="Karlsson M."/>
            <person name="Huettel B."/>
            <person name="Barry K.W."/>
            <person name="Haridas S."/>
            <person name="Chen C."/>
            <person name="Bauer D."/>
            <person name="Andreopoulos W."/>
            <person name="Pangilinan J."/>
            <person name="LaButti K."/>
            <person name="Riley R."/>
            <person name="Lipzen A."/>
            <person name="Clum A."/>
            <person name="Drula E."/>
            <person name="Henrissat B."/>
            <person name="Kohler A."/>
            <person name="Grigoriev I.V."/>
            <person name="Martin F.M."/>
            <person name="Hacquard S."/>
        </authorList>
    </citation>
    <scope>NUCLEOTIDE SEQUENCE</scope>
    <source>
        <strain evidence="1">MPI-SDFR-AT-0120</strain>
    </source>
</reference>
<name>A0A8K0QU30_9PLEO</name>
<accession>A0A8K0QU30</accession>
<dbReference type="EMBL" id="JAGMVJ010000031">
    <property type="protein sequence ID" value="KAH7068681.1"/>
    <property type="molecule type" value="Genomic_DNA"/>
</dbReference>
<evidence type="ECO:0000313" key="2">
    <source>
        <dbReference type="Proteomes" id="UP000813461"/>
    </source>
</evidence>
<dbReference type="Proteomes" id="UP000813461">
    <property type="component" value="Unassembled WGS sequence"/>
</dbReference>
<evidence type="ECO:0000313" key="1">
    <source>
        <dbReference type="EMBL" id="KAH7068681.1"/>
    </source>
</evidence>
<comment type="caution">
    <text evidence="1">The sequence shown here is derived from an EMBL/GenBank/DDBJ whole genome shotgun (WGS) entry which is preliminary data.</text>
</comment>
<sequence>MPSITTLSDDLLYYIAELLEHDRPTLYALCLVSRRFCCAAQGLLFRHAGDVDHKKFHLVSRSLSEKPDLSRHVHSFRIALDEGQLDEENLKHVLAFPNIRALTFRRVDTPKRINARGMEALKERFLLLRQGREVERDFECGFLDMYALKGIRTIQLQVDFTSSEILRFMLVPGLQSLCAEYIGILWEPHIHTIPTQTKSSLTKLSILGGGVWQCSPSTLQCLLSFCSSLKHLRCKIPMYTSIDPMEPQKSSVSCSVRPWQLTNTFKHVHNTLVTLSLLNMRHSVPYDGSVMDLSEFKVLRDLEITSCCIMPPGPPCAERNSLAGRLPATLRRLKLEFPRETGIFYHHGEGDAFLNQDPANIPETRYYWISQLLYHKPMHVPDLVSIDMTDPPGRIGYYFWKNEPWAMPPDIADLSKAMEVQLSVHISYPRPGSNMDIWNERGCKPRWLVEEYNYSY</sequence>